<evidence type="ECO:0000313" key="3">
    <source>
        <dbReference type="EMBL" id="XCF11296.1"/>
    </source>
</evidence>
<feature type="compositionally biased region" description="Basic residues" evidence="2">
    <location>
        <begin position="191"/>
        <end position="209"/>
    </location>
</feature>
<evidence type="ECO:0008006" key="4">
    <source>
        <dbReference type="Google" id="ProtNLM"/>
    </source>
</evidence>
<name>A0AAU8C5E3_9RHOB</name>
<dbReference type="EMBL" id="CP159193">
    <property type="protein sequence ID" value="XCF11296.1"/>
    <property type="molecule type" value="Genomic_DNA"/>
</dbReference>
<evidence type="ECO:0000256" key="1">
    <source>
        <dbReference type="SAM" id="Coils"/>
    </source>
</evidence>
<dbReference type="AlphaFoldDB" id="A0AAU8C5E3"/>
<proteinExistence type="predicted"/>
<evidence type="ECO:0000256" key="2">
    <source>
        <dbReference type="SAM" id="MobiDB-lite"/>
    </source>
</evidence>
<accession>A0AAU8C5E3</accession>
<feature type="coiled-coil region" evidence="1">
    <location>
        <begin position="107"/>
        <end position="141"/>
    </location>
</feature>
<keyword evidence="1" id="KW-0175">Coiled coil</keyword>
<organism evidence="3">
    <name type="scientific">Sulfitobacter sp. TCYB15</name>
    <dbReference type="NCBI Taxonomy" id="3229275"/>
    <lineage>
        <taxon>Bacteria</taxon>
        <taxon>Pseudomonadati</taxon>
        <taxon>Pseudomonadota</taxon>
        <taxon>Alphaproteobacteria</taxon>
        <taxon>Rhodobacterales</taxon>
        <taxon>Roseobacteraceae</taxon>
        <taxon>Sulfitobacter</taxon>
    </lineage>
</organism>
<feature type="region of interest" description="Disordered" evidence="2">
    <location>
        <begin position="147"/>
        <end position="209"/>
    </location>
</feature>
<protein>
    <recommendedName>
        <fullName evidence="4">KfrA N-terminal DNA-binding domain-containing protein</fullName>
    </recommendedName>
</protein>
<sequence length="209" mass="23654">MRTPHYSEAEIIAAGKKLTSSRGRNATPIEIQKELGGKGKFSRIRDIWNGYQADKTEGLIAEITLPDQSHTRISAAVLAMQSAMEGIVADEICRMTEQSIRHSAVLVADFENREAKLTKKMHEMEEEISYLYECLDELETQSEPSVIVTESTLEGRTHEQTLSRDERKADRKPNANCISSNHCQNRPRPILNRRVRQVPAKPKRSPGNR</sequence>
<dbReference type="RefSeq" id="WP_353628246.1">
    <property type="nucleotide sequence ID" value="NZ_CP159193.1"/>
</dbReference>
<feature type="compositionally biased region" description="Basic and acidic residues" evidence="2">
    <location>
        <begin position="153"/>
        <end position="173"/>
    </location>
</feature>
<gene>
    <name evidence="3" type="ORF">ABM428_05500</name>
</gene>
<dbReference type="KEGG" id="suly:ABM428_05500"/>
<reference evidence="3" key="1">
    <citation type="journal article" date="2020" name="Int. J. Syst. Evol. Microbiol.">
        <title>Notification of changes in taxonomic opinion previously published outside the IJSEM.</title>
        <authorList>
            <person name="Oren A."/>
            <person name="Garrity G."/>
        </authorList>
    </citation>
    <scope>NUCLEOTIDE SEQUENCE</scope>
    <source>
        <strain evidence="3">TCYB15</strain>
    </source>
</reference>
<reference evidence="3" key="2">
    <citation type="submission" date="2024-06" db="EMBL/GenBank/DDBJ databases">
        <authorList>
            <person name="Deng Y."/>
        </authorList>
    </citation>
    <scope>NUCLEOTIDE SEQUENCE</scope>
    <source>
        <strain evidence="3">TCYB15</strain>
    </source>
</reference>